<evidence type="ECO:0000256" key="1">
    <source>
        <dbReference type="SAM" id="MobiDB-lite"/>
    </source>
</evidence>
<feature type="compositionally biased region" description="Low complexity" evidence="1">
    <location>
        <begin position="65"/>
        <end position="76"/>
    </location>
</feature>
<feature type="region of interest" description="Disordered" evidence="1">
    <location>
        <begin position="10"/>
        <end position="50"/>
    </location>
</feature>
<comment type="caution">
    <text evidence="2">The sequence shown here is derived from an EMBL/GenBank/DDBJ whole genome shotgun (WGS) entry which is preliminary data.</text>
</comment>
<keyword evidence="3" id="KW-1185">Reference proteome</keyword>
<evidence type="ECO:0000313" key="3">
    <source>
        <dbReference type="Proteomes" id="UP000604381"/>
    </source>
</evidence>
<organism evidence="2 3">
    <name type="scientific">Candidatus Amphirhobacter heronislandensis</name>
    <dbReference type="NCBI Taxonomy" id="1732024"/>
    <lineage>
        <taxon>Bacteria</taxon>
        <taxon>Pseudomonadati</taxon>
        <taxon>Pseudomonadota</taxon>
        <taxon>Gammaproteobacteria</taxon>
        <taxon>Candidatus Tethybacterales</taxon>
        <taxon>Candidatus Tethybacteraceae</taxon>
        <taxon>Candidatus Amphirhobacter</taxon>
    </lineage>
</organism>
<protein>
    <submittedName>
        <fullName evidence="2">Uncharacterized protein</fullName>
    </submittedName>
</protein>
<sequence>MLLILGLILGGGDGGEEKEAEGGIEDAKNKPALSSADKDKEADGDDNEELKKPWKEIAGEEGAAVKQEVQQVVKKK</sequence>
<proteinExistence type="predicted"/>
<reference evidence="2" key="1">
    <citation type="submission" date="2020-10" db="EMBL/GenBank/DDBJ databases">
        <title>An improved Amphimedon queenslandica hologenome assembly reveals how three proteobacterial symbionts can extend the metabolic phenotypic of their marine sponge host.</title>
        <authorList>
            <person name="Degnan B."/>
            <person name="Degnan S."/>
            <person name="Xiang X."/>
        </authorList>
    </citation>
    <scope>NUCLEOTIDE SEQUENCE</scope>
    <source>
        <strain evidence="2">AqS2</strain>
    </source>
</reference>
<accession>A0A930XXY8</accession>
<dbReference type="EMBL" id="JADHEI010000033">
    <property type="protein sequence ID" value="MBF2735338.1"/>
    <property type="molecule type" value="Genomic_DNA"/>
</dbReference>
<gene>
    <name evidence="2" type="ORF">ISN26_04540</name>
</gene>
<evidence type="ECO:0000313" key="2">
    <source>
        <dbReference type="EMBL" id="MBF2735338.1"/>
    </source>
</evidence>
<feature type="region of interest" description="Disordered" evidence="1">
    <location>
        <begin position="57"/>
        <end position="76"/>
    </location>
</feature>
<name>A0A930XXY8_9GAMM</name>
<dbReference type="Proteomes" id="UP000604381">
    <property type="component" value="Unassembled WGS sequence"/>
</dbReference>
<dbReference type="AlphaFoldDB" id="A0A930XXY8"/>
<feature type="compositionally biased region" description="Basic and acidic residues" evidence="1">
    <location>
        <begin position="15"/>
        <end position="29"/>
    </location>
</feature>